<sequence>MAMEWKLALPLHPEYRTLPMVWYVPPLSPIQSAVDGGALAHTGVLPDVESLRIPVEYLANLLTAGDTAPVLLALKRMLAMRHYKRAESVDGEHDIRALEQVGLTEAQAQEMYRYLAIANYEDRFVVPSSHRELAREAFPESKGCGFSFGDGCHGSDSKFNLFNSRRIDAIDISKKTIRPEDAS</sequence>
<keyword evidence="6" id="KW-0479">Metal-binding</keyword>
<evidence type="ECO:0000256" key="11">
    <source>
        <dbReference type="ARBA" id="ARBA00023291"/>
    </source>
</evidence>
<accession>A0A379ADL9</accession>
<dbReference type="GO" id="GO:0016491">
    <property type="term" value="F:oxidoreductase activity"/>
    <property type="evidence" value="ECO:0007669"/>
    <property type="project" value="UniProtKB-KW"/>
</dbReference>
<dbReference type="PANTHER" id="PTHR43518">
    <property type="entry name" value="NITRATE REDUCTASE BETA SUBUNIT"/>
    <property type="match status" value="1"/>
</dbReference>
<dbReference type="GO" id="GO:0030313">
    <property type="term" value="C:cell envelope"/>
    <property type="evidence" value="ECO:0007669"/>
    <property type="project" value="UniProtKB-SubCell"/>
</dbReference>
<gene>
    <name evidence="13" type="primary">narH_2</name>
    <name evidence="13" type="ORF">NCTC9381_01212</name>
</gene>
<dbReference type="EMBL" id="UGSO01000001">
    <property type="protein sequence ID" value="SUB15340.1"/>
    <property type="molecule type" value="Genomic_DNA"/>
</dbReference>
<keyword evidence="11" id="KW-0003">3Fe-4S</keyword>
<dbReference type="FunFam" id="1.10.3650.10:FF:000001">
    <property type="entry name" value="Respiratory nitrate reductase subunit beta"/>
    <property type="match status" value="1"/>
</dbReference>
<evidence type="ECO:0000256" key="7">
    <source>
        <dbReference type="ARBA" id="ARBA00022737"/>
    </source>
</evidence>
<dbReference type="SUPFAM" id="SSF54862">
    <property type="entry name" value="4Fe-4S ferredoxins"/>
    <property type="match status" value="1"/>
</dbReference>
<evidence type="ECO:0000256" key="3">
    <source>
        <dbReference type="ARBA" id="ARBA00004196"/>
    </source>
</evidence>
<feature type="domain" description="Respiratory nitrate reductase beta C-terminal" evidence="12">
    <location>
        <begin position="27"/>
        <end position="105"/>
    </location>
</feature>
<dbReference type="PANTHER" id="PTHR43518:SF1">
    <property type="entry name" value="RESPIRATORY NITRATE REDUCTASE 1 BETA CHAIN"/>
    <property type="match status" value="1"/>
</dbReference>
<evidence type="ECO:0000256" key="4">
    <source>
        <dbReference type="ARBA" id="ARBA00022448"/>
    </source>
</evidence>
<dbReference type="Pfam" id="PF14711">
    <property type="entry name" value="Nitr_red_bet_C"/>
    <property type="match status" value="1"/>
</dbReference>
<proteinExistence type="predicted"/>
<evidence type="ECO:0000256" key="1">
    <source>
        <dbReference type="ARBA" id="ARBA00001927"/>
    </source>
</evidence>
<keyword evidence="9" id="KW-0408">Iron</keyword>
<keyword evidence="4" id="KW-0813">Transport</keyword>
<evidence type="ECO:0000313" key="14">
    <source>
        <dbReference type="Proteomes" id="UP000254640"/>
    </source>
</evidence>
<evidence type="ECO:0000259" key="12">
    <source>
        <dbReference type="Pfam" id="PF14711"/>
    </source>
</evidence>
<dbReference type="GO" id="GO:0009055">
    <property type="term" value="F:electron transfer activity"/>
    <property type="evidence" value="ECO:0007669"/>
    <property type="project" value="TreeGrafter"/>
</dbReference>
<evidence type="ECO:0000256" key="8">
    <source>
        <dbReference type="ARBA" id="ARBA00022982"/>
    </source>
</evidence>
<evidence type="ECO:0000256" key="10">
    <source>
        <dbReference type="ARBA" id="ARBA00023014"/>
    </source>
</evidence>
<reference evidence="13 14" key="1">
    <citation type="submission" date="2018-06" db="EMBL/GenBank/DDBJ databases">
        <authorList>
            <consortium name="Pathogen Informatics"/>
            <person name="Doyle S."/>
        </authorList>
    </citation>
    <scope>NUCLEOTIDE SEQUENCE [LARGE SCALE GENOMIC DNA]</scope>
    <source>
        <strain evidence="13 14">NCTC9381</strain>
    </source>
</reference>
<keyword evidence="5" id="KW-0004">4Fe-4S</keyword>
<evidence type="ECO:0000313" key="13">
    <source>
        <dbReference type="EMBL" id="SUB15340.1"/>
    </source>
</evidence>
<dbReference type="GO" id="GO:0016020">
    <property type="term" value="C:membrane"/>
    <property type="evidence" value="ECO:0007669"/>
    <property type="project" value="TreeGrafter"/>
</dbReference>
<dbReference type="STRING" id="549.BEE12_02730"/>
<comment type="cofactor">
    <cofactor evidence="2">
        <name>[4Fe-4S] cluster</name>
        <dbReference type="ChEBI" id="CHEBI:49883"/>
    </cofactor>
</comment>
<comment type="subcellular location">
    <subcellularLocation>
        <location evidence="3">Cell envelope</location>
    </subcellularLocation>
</comment>
<dbReference type="InterPro" id="IPR038262">
    <property type="entry name" value="Nitr_red_bet_C_sf"/>
</dbReference>
<dbReference type="GO" id="GO:0051539">
    <property type="term" value="F:4 iron, 4 sulfur cluster binding"/>
    <property type="evidence" value="ECO:0007669"/>
    <property type="project" value="UniProtKB-KW"/>
</dbReference>
<dbReference type="GO" id="GO:0051538">
    <property type="term" value="F:3 iron, 4 sulfur cluster binding"/>
    <property type="evidence" value="ECO:0007669"/>
    <property type="project" value="UniProtKB-KW"/>
</dbReference>
<evidence type="ECO:0000256" key="6">
    <source>
        <dbReference type="ARBA" id="ARBA00022723"/>
    </source>
</evidence>
<protein>
    <submittedName>
        <fullName evidence="13">Respiratory nitrate reductase 1 beta chain</fullName>
        <ecNumber evidence="13">1.7.99.4</ecNumber>
    </submittedName>
</protein>
<keyword evidence="13" id="KW-0560">Oxidoreductase</keyword>
<evidence type="ECO:0000256" key="2">
    <source>
        <dbReference type="ARBA" id="ARBA00001966"/>
    </source>
</evidence>
<dbReference type="GO" id="GO:0046872">
    <property type="term" value="F:metal ion binding"/>
    <property type="evidence" value="ECO:0007669"/>
    <property type="project" value="UniProtKB-KW"/>
</dbReference>
<name>A0A379ADL9_ENTAG</name>
<dbReference type="AlphaFoldDB" id="A0A379ADL9"/>
<dbReference type="EC" id="1.7.99.4" evidence="13"/>
<keyword evidence="7" id="KW-0677">Repeat</keyword>
<organism evidence="13 14">
    <name type="scientific">Enterobacter agglomerans</name>
    <name type="common">Erwinia herbicola</name>
    <name type="synonym">Pantoea agglomerans</name>
    <dbReference type="NCBI Taxonomy" id="549"/>
    <lineage>
        <taxon>Bacteria</taxon>
        <taxon>Pseudomonadati</taxon>
        <taxon>Pseudomonadota</taxon>
        <taxon>Gammaproteobacteria</taxon>
        <taxon>Enterobacterales</taxon>
        <taxon>Erwiniaceae</taxon>
        <taxon>Pantoea</taxon>
        <taxon>Pantoea agglomerans group</taxon>
    </lineage>
</organism>
<keyword evidence="14" id="KW-1185">Reference proteome</keyword>
<evidence type="ECO:0000256" key="5">
    <source>
        <dbReference type="ARBA" id="ARBA00022485"/>
    </source>
</evidence>
<dbReference type="Gene3D" id="1.10.3650.10">
    <property type="entry name" value="nitrate reductase domain like"/>
    <property type="match status" value="1"/>
</dbReference>
<keyword evidence="10" id="KW-0411">Iron-sulfur</keyword>
<comment type="cofactor">
    <cofactor evidence="1">
        <name>[3Fe-4S] cluster</name>
        <dbReference type="ChEBI" id="CHEBI:21137"/>
    </cofactor>
</comment>
<dbReference type="Proteomes" id="UP000254640">
    <property type="component" value="Unassembled WGS sequence"/>
</dbReference>
<keyword evidence="8" id="KW-0249">Electron transport</keyword>
<dbReference type="GO" id="GO:0009061">
    <property type="term" value="P:anaerobic respiration"/>
    <property type="evidence" value="ECO:0007669"/>
    <property type="project" value="TreeGrafter"/>
</dbReference>
<dbReference type="InterPro" id="IPR029263">
    <property type="entry name" value="Nitr_red_bet_C"/>
</dbReference>
<evidence type="ECO:0000256" key="9">
    <source>
        <dbReference type="ARBA" id="ARBA00023004"/>
    </source>
</evidence>